<feature type="region of interest" description="Disordered" evidence="1">
    <location>
        <begin position="59"/>
        <end position="81"/>
    </location>
</feature>
<dbReference type="AlphaFoldDB" id="A0A4R0X7V2"/>
<organism evidence="2 3">
    <name type="scientific">Paraburkholderia steynii</name>
    <dbReference type="NCBI Taxonomy" id="1245441"/>
    <lineage>
        <taxon>Bacteria</taxon>
        <taxon>Pseudomonadati</taxon>
        <taxon>Pseudomonadota</taxon>
        <taxon>Betaproteobacteria</taxon>
        <taxon>Burkholderiales</taxon>
        <taxon>Burkholderiaceae</taxon>
        <taxon>Paraburkholderia</taxon>
    </lineage>
</organism>
<evidence type="ECO:0000313" key="2">
    <source>
        <dbReference type="EMBL" id="TCG02719.1"/>
    </source>
</evidence>
<feature type="region of interest" description="Disordered" evidence="1">
    <location>
        <begin position="142"/>
        <end position="161"/>
    </location>
</feature>
<feature type="compositionally biased region" description="Basic residues" evidence="1">
    <location>
        <begin position="148"/>
        <end position="158"/>
    </location>
</feature>
<name>A0A4R0X7V2_9BURK</name>
<gene>
    <name evidence="2" type="ORF">BZM27_53770</name>
</gene>
<evidence type="ECO:0000256" key="1">
    <source>
        <dbReference type="SAM" id="MobiDB-lite"/>
    </source>
</evidence>
<evidence type="ECO:0008006" key="4">
    <source>
        <dbReference type="Google" id="ProtNLM"/>
    </source>
</evidence>
<evidence type="ECO:0000313" key="3">
    <source>
        <dbReference type="Proteomes" id="UP000294200"/>
    </source>
</evidence>
<dbReference type="Proteomes" id="UP000294200">
    <property type="component" value="Unassembled WGS sequence"/>
</dbReference>
<dbReference type="Pfam" id="PF07592">
    <property type="entry name" value="DDE_Tnp_ISAZ013"/>
    <property type="match status" value="1"/>
</dbReference>
<dbReference type="InterPro" id="IPR011518">
    <property type="entry name" value="Transposase_36"/>
</dbReference>
<protein>
    <recommendedName>
        <fullName evidence="4">Transposase</fullName>
    </recommendedName>
</protein>
<comment type="caution">
    <text evidence="2">The sequence shown here is derived from an EMBL/GenBank/DDBJ whole genome shotgun (WGS) entry which is preliminary data.</text>
</comment>
<proteinExistence type="predicted"/>
<feature type="non-terminal residue" evidence="2">
    <location>
        <position position="202"/>
    </location>
</feature>
<reference evidence="2 3" key="1">
    <citation type="submission" date="2017-02" db="EMBL/GenBank/DDBJ databases">
        <title>Paraburkholderia sophoroidis sp. nov. and Paraburkholderia steynii sp. nov. rhizobial symbionts of the fynbos legume Hypocalyptus sophoroides.</title>
        <authorList>
            <person name="Steenkamp E.T."/>
            <person name="Beukes C.W."/>
            <person name="Van Zyl E."/>
            <person name="Avontuur J."/>
            <person name="Chan W.Y."/>
            <person name="Hassen A."/>
            <person name="Palmer M."/>
            <person name="Mthombeni L."/>
            <person name="Phalane F."/>
            <person name="Sereme K."/>
            <person name="Venter S.N."/>
        </authorList>
    </citation>
    <scope>NUCLEOTIDE SEQUENCE [LARGE SCALE GENOMIC DNA]</scope>
    <source>
        <strain evidence="2 3">HC1.1ba</strain>
    </source>
</reference>
<accession>A0A4R0X7V2</accession>
<dbReference type="SUPFAM" id="SSF46689">
    <property type="entry name" value="Homeodomain-like"/>
    <property type="match status" value="1"/>
</dbReference>
<dbReference type="InterPro" id="IPR009057">
    <property type="entry name" value="Homeodomain-like_sf"/>
</dbReference>
<dbReference type="EMBL" id="MWML01000818">
    <property type="protein sequence ID" value="TCG02719.1"/>
    <property type="molecule type" value="Genomic_DNA"/>
</dbReference>
<sequence length="202" mass="23673">MQAGYRAEVERRMKRLYVRLSEKDRRRYAAVEADKLGHGGFEYIAKLFEIDPKTIRQGLKDLEEEQDPAGERIRKKGRKSRLTDHPEWNAVFLDVVREHTAGNPQHGVIWTDLKPREIAQAMTQQVDARVSVRTVRQLLKRNGFSRRQSQKKKSFRSHAQRDAQFQRITQLKAQYLEDGQPVISIDTKKKELLGNFYRDGKL</sequence>
<keyword evidence="3" id="KW-1185">Reference proteome</keyword>